<evidence type="ECO:0000313" key="3">
    <source>
        <dbReference type="Proteomes" id="UP000684084"/>
    </source>
</evidence>
<feature type="region of interest" description="Disordered" evidence="1">
    <location>
        <begin position="1"/>
        <end position="25"/>
    </location>
</feature>
<protein>
    <submittedName>
        <fullName evidence="2">Uncharacterized protein</fullName>
    </submittedName>
</protein>
<evidence type="ECO:0000256" key="1">
    <source>
        <dbReference type="SAM" id="MobiDB-lite"/>
    </source>
</evidence>
<sequence>MPNDQDLKERTRKPGRETKLNDQDLKERTMEHYPPLVLNGQFSNLISRYKVLESTRELEEAINENVCVLLVGHFQSGKSSTLLFEKYQKELFLYTIIKNIIDFDKKNWEKYGEEMIVIMIDEFDQFLLNIHHQNDTVYQIDKLPQELSQESQYKKQPHSCLQQPVGIFPNLDFSEKVVDDIYSCTNGYAGLEGLFASLCIEYASNKVVLDFSKWNERFTEFIRNPPKRKISAIKVIEKYLTENTDNNDNTNTYIKDVRCLLEHFLQRGSLPSSEFNDNDI</sequence>
<evidence type="ECO:0000313" key="2">
    <source>
        <dbReference type="EMBL" id="CAB5354497.1"/>
    </source>
</evidence>
<organism evidence="2 3">
    <name type="scientific">Rhizophagus irregularis</name>
    <dbReference type="NCBI Taxonomy" id="588596"/>
    <lineage>
        <taxon>Eukaryota</taxon>
        <taxon>Fungi</taxon>
        <taxon>Fungi incertae sedis</taxon>
        <taxon>Mucoromycota</taxon>
        <taxon>Glomeromycotina</taxon>
        <taxon>Glomeromycetes</taxon>
        <taxon>Glomerales</taxon>
        <taxon>Glomeraceae</taxon>
        <taxon>Rhizophagus</taxon>
    </lineage>
</organism>
<dbReference type="OrthoDB" id="2380924at2759"/>
<comment type="caution">
    <text evidence="2">The sequence shown here is derived from an EMBL/GenBank/DDBJ whole genome shotgun (WGS) entry which is preliminary data.</text>
</comment>
<gene>
    <name evidence="2" type="ORF">CHRIB12_LOCUS5893</name>
</gene>
<dbReference type="Proteomes" id="UP000684084">
    <property type="component" value="Unassembled WGS sequence"/>
</dbReference>
<reference evidence="2" key="1">
    <citation type="submission" date="2020-05" db="EMBL/GenBank/DDBJ databases">
        <authorList>
            <person name="Rincon C."/>
            <person name="Sanders R I."/>
            <person name="Robbins C."/>
            <person name="Chaturvedi A."/>
        </authorList>
    </citation>
    <scope>NUCLEOTIDE SEQUENCE</scope>
    <source>
        <strain evidence="2">CHB12</strain>
    </source>
</reference>
<dbReference type="VEuPathDB" id="FungiDB:RhiirFUN_002183"/>
<dbReference type="EMBL" id="CAGKOT010000009">
    <property type="protein sequence ID" value="CAB5354497.1"/>
    <property type="molecule type" value="Genomic_DNA"/>
</dbReference>
<accession>A0A915YYA7</accession>
<name>A0A915YYA7_9GLOM</name>
<dbReference type="AlphaFoldDB" id="A0A915YYA7"/>
<proteinExistence type="predicted"/>